<keyword evidence="3" id="KW-1185">Reference proteome</keyword>
<dbReference type="CDD" id="cd00683">
    <property type="entry name" value="Trans_IPPS_HH"/>
    <property type="match status" value="1"/>
</dbReference>
<protein>
    <submittedName>
        <fullName evidence="2">Phytoene synthase</fullName>
    </submittedName>
</protein>
<dbReference type="STRING" id="1385369.N825_22090"/>
<dbReference type="Pfam" id="PF00494">
    <property type="entry name" value="SQS_PSY"/>
    <property type="match status" value="1"/>
</dbReference>
<sequence length="291" mass="32437">MTVETADSRDPGAHPGEIAGKSGTTFYWPMLLLPKPKRNAMFAIYAFCRQVDDIVDEPGSIDEKRAALAAWREQIRSLYLGGAPTGPVAVALADAIARYHLPRGELEAVIDGMAMDLGTPLRAPSLDTFKVYCRRVAGAVGLLVIRVFDRAEPDTEAFALAVGDALQMTNILRDLEEDARIGRLYLPRELLIRAGITATDPAEVLRHPGLAKVCDTLADMAEARFAEADRLLADWPRRRLWAARAMMMLYRRTLTRLRARGWRDIGQRPRLTKSEKAWITFRCLLGQPPAR</sequence>
<accession>W9GZU1</accession>
<dbReference type="InterPro" id="IPR008949">
    <property type="entry name" value="Isoprenoid_synthase_dom_sf"/>
</dbReference>
<dbReference type="PANTHER" id="PTHR31480">
    <property type="entry name" value="BIFUNCTIONAL LYCOPENE CYCLASE/PHYTOENE SYNTHASE"/>
    <property type="match status" value="1"/>
</dbReference>
<dbReference type="PATRIC" id="fig|1385369.3.peg.5959"/>
<reference evidence="2 3" key="1">
    <citation type="submission" date="2013-08" db="EMBL/GenBank/DDBJ databases">
        <title>The genome sequence of Skermanella stibiiresistens.</title>
        <authorList>
            <person name="Zhu W."/>
            <person name="Wang G."/>
        </authorList>
    </citation>
    <scope>NUCLEOTIDE SEQUENCE [LARGE SCALE GENOMIC DNA]</scope>
    <source>
        <strain evidence="2 3">SB22</strain>
    </source>
</reference>
<dbReference type="SFLD" id="SFLDG01212">
    <property type="entry name" value="Phytoene_synthase_like"/>
    <property type="match status" value="1"/>
</dbReference>
<dbReference type="PROSITE" id="PS01045">
    <property type="entry name" value="SQUALEN_PHYTOEN_SYN_2"/>
    <property type="match status" value="1"/>
</dbReference>
<dbReference type="Gene3D" id="1.10.600.10">
    <property type="entry name" value="Farnesyl Diphosphate Synthase"/>
    <property type="match status" value="1"/>
</dbReference>
<dbReference type="InterPro" id="IPR044843">
    <property type="entry name" value="Trans_IPPS_bact-type"/>
</dbReference>
<dbReference type="OrthoDB" id="9807580at2"/>
<organism evidence="2 3">
    <name type="scientific">Skermanella stibiiresistens SB22</name>
    <dbReference type="NCBI Taxonomy" id="1385369"/>
    <lineage>
        <taxon>Bacteria</taxon>
        <taxon>Pseudomonadati</taxon>
        <taxon>Pseudomonadota</taxon>
        <taxon>Alphaproteobacteria</taxon>
        <taxon>Rhodospirillales</taxon>
        <taxon>Azospirillaceae</taxon>
        <taxon>Skermanella</taxon>
    </lineage>
</organism>
<dbReference type="SFLD" id="SFLDS00005">
    <property type="entry name" value="Isoprenoid_Synthase_Type_I"/>
    <property type="match status" value="1"/>
</dbReference>
<dbReference type="InterPro" id="IPR019845">
    <property type="entry name" value="Squalene/phytoene_synthase_CS"/>
</dbReference>
<dbReference type="GO" id="GO:0051996">
    <property type="term" value="F:squalene synthase [NAD(P)H] activity"/>
    <property type="evidence" value="ECO:0007669"/>
    <property type="project" value="InterPro"/>
</dbReference>
<dbReference type="InterPro" id="IPR017828">
    <property type="entry name" value="SQ_synth_HpnD-like"/>
</dbReference>
<dbReference type="GO" id="GO:0016117">
    <property type="term" value="P:carotenoid biosynthetic process"/>
    <property type="evidence" value="ECO:0007669"/>
    <property type="project" value="InterPro"/>
</dbReference>
<dbReference type="Proteomes" id="UP000019486">
    <property type="component" value="Unassembled WGS sequence"/>
</dbReference>
<comment type="caution">
    <text evidence="2">The sequence shown here is derived from an EMBL/GenBank/DDBJ whole genome shotgun (WGS) entry which is preliminary data.</text>
</comment>
<name>W9GZU1_9PROT</name>
<dbReference type="SUPFAM" id="SSF48576">
    <property type="entry name" value="Terpenoid synthases"/>
    <property type="match status" value="1"/>
</dbReference>
<dbReference type="RefSeq" id="WP_051513461.1">
    <property type="nucleotide sequence ID" value="NZ_AVFL01000032.1"/>
</dbReference>
<gene>
    <name evidence="2" type="ORF">N825_22090</name>
</gene>
<keyword evidence="1" id="KW-0808">Transferase</keyword>
<dbReference type="EMBL" id="AVFL01000032">
    <property type="protein sequence ID" value="EWY37003.1"/>
    <property type="molecule type" value="Genomic_DNA"/>
</dbReference>
<evidence type="ECO:0000256" key="1">
    <source>
        <dbReference type="ARBA" id="ARBA00022679"/>
    </source>
</evidence>
<dbReference type="InterPro" id="IPR002060">
    <property type="entry name" value="Squ/phyt_synthse"/>
</dbReference>
<dbReference type="AlphaFoldDB" id="W9GZU1"/>
<evidence type="ECO:0000313" key="3">
    <source>
        <dbReference type="Proteomes" id="UP000019486"/>
    </source>
</evidence>
<dbReference type="GO" id="GO:0004311">
    <property type="term" value="F:geranylgeranyl diphosphate synthase activity"/>
    <property type="evidence" value="ECO:0007669"/>
    <property type="project" value="InterPro"/>
</dbReference>
<dbReference type="SFLD" id="SFLDG01018">
    <property type="entry name" value="Squalene/Phytoene_Synthase_Lik"/>
    <property type="match status" value="1"/>
</dbReference>
<evidence type="ECO:0000313" key="2">
    <source>
        <dbReference type="EMBL" id="EWY37003.1"/>
    </source>
</evidence>
<proteinExistence type="predicted"/>
<dbReference type="InterPro" id="IPR033904">
    <property type="entry name" value="Trans_IPPS_HH"/>
</dbReference>
<dbReference type="NCBIfam" id="TIGR03465">
    <property type="entry name" value="HpnD"/>
    <property type="match status" value="1"/>
</dbReference>